<dbReference type="Gene3D" id="3.40.50.300">
    <property type="entry name" value="P-loop containing nucleotide triphosphate hydrolases"/>
    <property type="match status" value="1"/>
</dbReference>
<protein>
    <recommendedName>
        <fullName evidence="3">ATPase</fullName>
    </recommendedName>
</protein>
<reference evidence="1" key="1">
    <citation type="journal article" date="2014" name="Int. J. Syst. Evol. Microbiol.">
        <title>Complete genome sequence of Corynebacterium casei LMG S-19264T (=DSM 44701T), isolated from a smear-ripened cheese.</title>
        <authorList>
            <consortium name="US DOE Joint Genome Institute (JGI-PGF)"/>
            <person name="Walter F."/>
            <person name="Albersmeier A."/>
            <person name="Kalinowski J."/>
            <person name="Ruckert C."/>
        </authorList>
    </citation>
    <scope>NUCLEOTIDE SEQUENCE</scope>
    <source>
        <strain evidence="1">JCM 3086</strain>
    </source>
</reference>
<sequence length="647" mass="69307">MPDLLEPGPAGLVGRAAEETLLRDLLTSSRLVTVTGAAGVGKSRIAATVAAGLDDGPWRRIVPVRWQGRGLAEPGDLAAETVRALTGRRTCPRRVDVTRALRDLPGPDVLLFLDDADPVHTECVGLVQRLLMAVPEARVLVTSRRALGLGAERVLRLAPLDTGGPDSGGEGGVPPAVEMFMRLARAAVPGFRAEGADLRAVTDICRTLEGVPLAIELAAGQTVRHPVTELAGLLERHQCWLGSTGPVLRRHRSLREAVGAGYVLCERPVRVVWGRASIFEGSFSESTAAFLCAGGGVSPDQVPSCLARLVAAGVLRPLDDPGGVRRVRYRMSRAAREFGLERLAGSGEFPVAAERRVLHCRRVAEVAENLWGTGCQRQAVHLVRDELDDLAAMIRHALTEPDHAEAALRCLVDLWFWWVAYDNETEGRDHLLRLLPLCESGSPTAVRALWLAAWLTASADPRGARVLLGRAWPAAVLAGDNATIGRIAHVQGVVALCEYDAETAAEHFREAADTTPLHAPGGPSPAVSQASLAMVQATFAPRAARRSARRAMTHPGTRDDAWASLLARYAQAFLEHRRGHGGRARQRAHRALADLDPRLPAPHAAAGLNQLIADIETGTRGGLHLRTVPLPHRGVRMLDPVAGPATR</sequence>
<comment type="caution">
    <text evidence="1">The sequence shown here is derived from an EMBL/GenBank/DDBJ whole genome shotgun (WGS) entry which is preliminary data.</text>
</comment>
<evidence type="ECO:0008006" key="3">
    <source>
        <dbReference type="Google" id="ProtNLM"/>
    </source>
</evidence>
<organism evidence="1 2">
    <name type="scientific">Streptomyces brasiliensis</name>
    <dbReference type="NCBI Taxonomy" id="1954"/>
    <lineage>
        <taxon>Bacteria</taxon>
        <taxon>Bacillati</taxon>
        <taxon>Actinomycetota</taxon>
        <taxon>Actinomycetes</taxon>
        <taxon>Kitasatosporales</taxon>
        <taxon>Streptomycetaceae</taxon>
        <taxon>Streptomyces</taxon>
    </lineage>
</organism>
<dbReference type="Proteomes" id="UP000657574">
    <property type="component" value="Unassembled WGS sequence"/>
</dbReference>
<name>A0A917K255_9ACTN</name>
<keyword evidence="2" id="KW-1185">Reference proteome</keyword>
<reference evidence="1" key="2">
    <citation type="submission" date="2020-09" db="EMBL/GenBank/DDBJ databases">
        <authorList>
            <person name="Sun Q."/>
            <person name="Ohkuma M."/>
        </authorList>
    </citation>
    <scope>NUCLEOTIDE SEQUENCE</scope>
    <source>
        <strain evidence="1">JCM 3086</strain>
    </source>
</reference>
<proteinExistence type="predicted"/>
<dbReference type="InterPro" id="IPR027417">
    <property type="entry name" value="P-loop_NTPase"/>
</dbReference>
<dbReference type="RefSeq" id="WP_229839851.1">
    <property type="nucleotide sequence ID" value="NZ_BMQA01000001.1"/>
</dbReference>
<dbReference type="PANTHER" id="PTHR47691">
    <property type="entry name" value="REGULATOR-RELATED"/>
    <property type="match status" value="1"/>
</dbReference>
<dbReference type="AlphaFoldDB" id="A0A917K255"/>
<dbReference type="SUPFAM" id="SSF52540">
    <property type="entry name" value="P-loop containing nucleoside triphosphate hydrolases"/>
    <property type="match status" value="1"/>
</dbReference>
<accession>A0A917K255</accession>
<dbReference type="PANTHER" id="PTHR47691:SF3">
    <property type="entry name" value="HTH-TYPE TRANSCRIPTIONAL REGULATOR RV0890C-RELATED"/>
    <property type="match status" value="1"/>
</dbReference>
<gene>
    <name evidence="1" type="ORF">GCM10010121_002660</name>
</gene>
<evidence type="ECO:0000313" key="2">
    <source>
        <dbReference type="Proteomes" id="UP000657574"/>
    </source>
</evidence>
<evidence type="ECO:0000313" key="1">
    <source>
        <dbReference type="EMBL" id="GGI95725.1"/>
    </source>
</evidence>
<dbReference type="EMBL" id="BMQA01000001">
    <property type="protein sequence ID" value="GGI95725.1"/>
    <property type="molecule type" value="Genomic_DNA"/>
</dbReference>